<dbReference type="InterPro" id="IPR018499">
    <property type="entry name" value="Tetraspanin/Peripherin"/>
</dbReference>
<comment type="caution">
    <text evidence="7">The sequence shown here is derived from an EMBL/GenBank/DDBJ whole genome shotgun (WGS) entry which is preliminary data.</text>
</comment>
<evidence type="ECO:0000313" key="7">
    <source>
        <dbReference type="EMBL" id="KAF7301284.1"/>
    </source>
</evidence>
<feature type="transmembrane region" description="Helical" evidence="6">
    <location>
        <begin position="148"/>
        <end position="172"/>
    </location>
</feature>
<evidence type="ECO:0000313" key="8">
    <source>
        <dbReference type="Proteomes" id="UP000636479"/>
    </source>
</evidence>
<keyword evidence="3 6" id="KW-1133">Transmembrane helix</keyword>
<evidence type="ECO:0000256" key="2">
    <source>
        <dbReference type="ARBA" id="ARBA00022692"/>
    </source>
</evidence>
<keyword evidence="2 6" id="KW-0812">Transmembrane</keyword>
<organism evidence="7 8">
    <name type="scientific">Mycena indigotica</name>
    <dbReference type="NCBI Taxonomy" id="2126181"/>
    <lineage>
        <taxon>Eukaryota</taxon>
        <taxon>Fungi</taxon>
        <taxon>Dikarya</taxon>
        <taxon>Basidiomycota</taxon>
        <taxon>Agaricomycotina</taxon>
        <taxon>Agaricomycetes</taxon>
        <taxon>Agaricomycetidae</taxon>
        <taxon>Agaricales</taxon>
        <taxon>Marasmiineae</taxon>
        <taxon>Mycenaceae</taxon>
        <taxon>Mycena</taxon>
    </lineage>
</organism>
<protein>
    <recommendedName>
        <fullName evidence="9">Tetraspanin Tsp2</fullName>
    </recommendedName>
</protein>
<evidence type="ECO:0008006" key="9">
    <source>
        <dbReference type="Google" id="ProtNLM"/>
    </source>
</evidence>
<gene>
    <name evidence="7" type="ORF">MIND_00693300</name>
</gene>
<keyword evidence="4 6" id="KW-0472">Membrane</keyword>
<accession>A0A8H6W6N9</accession>
<dbReference type="AlphaFoldDB" id="A0A8H6W6N9"/>
<dbReference type="Pfam" id="PF00335">
    <property type="entry name" value="Tetraspanin"/>
    <property type="match status" value="1"/>
</dbReference>
<sequence>MQRVWSTYLENSNSRRGRTDSPHKLNSSRESSIAPSVISQAPLVPNAQMPSRLDPSHLAAGSSSPNPFDGGSTVSLTVNYLPSKLPVPGSLKRRSGKGVDGLFRKPGGGVDAFRSGEARMPDAHDEDYDGVNGTIFGGRRKRWNKFKWILFIANTLLICYSLLALVFCLLTWFNVWQHADIIRVANRSELVLSTLAASVAIFTSLLGFAGILLNNRGFLAVYTFLLWICFALMVIPGYLTYKHRHLNIEGKVNNQWSRDLGALGRLRIQNELSCCGYFSPYVEATVSSTCYSRSILPGCKKPYLNFEKLVLERWYIAAFGLVPVHIGVILSGLLCSNHVTYRFGKGMTPKAYRLSAKSMALIMDNYANQLAEQYGPEAAHEMLARSRSNLNLSDDYSRR</sequence>
<reference evidence="7" key="1">
    <citation type="submission" date="2020-05" db="EMBL/GenBank/DDBJ databases">
        <title>Mycena genomes resolve the evolution of fungal bioluminescence.</title>
        <authorList>
            <person name="Tsai I.J."/>
        </authorList>
    </citation>
    <scope>NUCLEOTIDE SEQUENCE</scope>
    <source>
        <strain evidence="7">171206Taipei</strain>
    </source>
</reference>
<name>A0A8H6W6N9_9AGAR</name>
<proteinExistence type="predicted"/>
<dbReference type="Proteomes" id="UP000636479">
    <property type="component" value="Unassembled WGS sequence"/>
</dbReference>
<evidence type="ECO:0000256" key="4">
    <source>
        <dbReference type="ARBA" id="ARBA00023136"/>
    </source>
</evidence>
<dbReference type="OrthoDB" id="2156690at2759"/>
<evidence type="ECO:0000256" key="3">
    <source>
        <dbReference type="ARBA" id="ARBA00022989"/>
    </source>
</evidence>
<dbReference type="GO" id="GO:0016020">
    <property type="term" value="C:membrane"/>
    <property type="evidence" value="ECO:0007669"/>
    <property type="project" value="UniProtKB-SubCell"/>
</dbReference>
<feature type="compositionally biased region" description="Polar residues" evidence="5">
    <location>
        <begin position="24"/>
        <end position="39"/>
    </location>
</feature>
<feature type="transmembrane region" description="Helical" evidence="6">
    <location>
        <begin position="219"/>
        <end position="239"/>
    </location>
</feature>
<feature type="transmembrane region" description="Helical" evidence="6">
    <location>
        <begin position="314"/>
        <end position="335"/>
    </location>
</feature>
<comment type="subcellular location">
    <subcellularLocation>
        <location evidence="1">Membrane</location>
        <topology evidence="1">Multi-pass membrane protein</topology>
    </subcellularLocation>
</comment>
<dbReference type="EMBL" id="JACAZF010000006">
    <property type="protein sequence ID" value="KAF7301284.1"/>
    <property type="molecule type" value="Genomic_DNA"/>
</dbReference>
<evidence type="ECO:0000256" key="1">
    <source>
        <dbReference type="ARBA" id="ARBA00004141"/>
    </source>
</evidence>
<keyword evidence="8" id="KW-1185">Reference proteome</keyword>
<dbReference type="GeneID" id="59346156"/>
<feature type="compositionally biased region" description="Polar residues" evidence="5">
    <location>
        <begin position="1"/>
        <end position="14"/>
    </location>
</feature>
<evidence type="ECO:0000256" key="5">
    <source>
        <dbReference type="SAM" id="MobiDB-lite"/>
    </source>
</evidence>
<dbReference type="RefSeq" id="XP_037219284.1">
    <property type="nucleotide sequence ID" value="XM_037363640.1"/>
</dbReference>
<feature type="transmembrane region" description="Helical" evidence="6">
    <location>
        <begin position="192"/>
        <end position="212"/>
    </location>
</feature>
<feature type="region of interest" description="Disordered" evidence="5">
    <location>
        <begin position="1"/>
        <end position="67"/>
    </location>
</feature>
<evidence type="ECO:0000256" key="6">
    <source>
        <dbReference type="SAM" id="Phobius"/>
    </source>
</evidence>